<dbReference type="PROSITE" id="PS50102">
    <property type="entry name" value="RRM"/>
    <property type="match status" value="3"/>
</dbReference>
<feature type="compositionally biased region" description="Basic and acidic residues" evidence="7">
    <location>
        <begin position="501"/>
        <end position="515"/>
    </location>
</feature>
<feature type="region of interest" description="Disordered" evidence="7">
    <location>
        <begin position="840"/>
        <end position="903"/>
    </location>
</feature>
<feature type="domain" description="RRM" evidence="9">
    <location>
        <begin position="638"/>
        <end position="701"/>
    </location>
</feature>
<evidence type="ECO:0000313" key="10">
    <source>
        <dbReference type="EMBL" id="CAD8346918.1"/>
    </source>
</evidence>
<evidence type="ECO:0000256" key="2">
    <source>
        <dbReference type="ARBA" id="ARBA00022448"/>
    </source>
</evidence>
<name>A0A7R9ZXJ7_9DINO</name>
<feature type="compositionally biased region" description="Pro residues" evidence="7">
    <location>
        <begin position="1112"/>
        <end position="1128"/>
    </location>
</feature>
<evidence type="ECO:0000259" key="9">
    <source>
        <dbReference type="PROSITE" id="PS50102"/>
    </source>
</evidence>
<keyword evidence="3" id="KW-0677">Repeat</keyword>
<evidence type="ECO:0000256" key="5">
    <source>
        <dbReference type="ARBA" id="ARBA00022845"/>
    </source>
</evidence>
<reference evidence="10" key="1">
    <citation type="submission" date="2021-01" db="EMBL/GenBank/DDBJ databases">
        <authorList>
            <person name="Corre E."/>
            <person name="Pelletier E."/>
            <person name="Niang G."/>
            <person name="Scheremetjew M."/>
            <person name="Finn R."/>
            <person name="Kale V."/>
            <person name="Holt S."/>
            <person name="Cochrane G."/>
            <person name="Meng A."/>
            <person name="Brown T."/>
            <person name="Cohen L."/>
        </authorList>
    </citation>
    <scope>NUCLEOTIDE SEQUENCE</scope>
    <source>
        <strain evidence="10">Pbaha01</strain>
    </source>
</reference>
<proteinExistence type="inferred from homology"/>
<dbReference type="PROSITE" id="PS50020">
    <property type="entry name" value="WW_DOMAIN_2"/>
    <property type="match status" value="1"/>
</dbReference>
<dbReference type="InterPro" id="IPR036612">
    <property type="entry name" value="KH_dom_type_1_sf"/>
</dbReference>
<dbReference type="Gene3D" id="3.30.1370.10">
    <property type="entry name" value="K Homology domain, type 1"/>
    <property type="match status" value="4"/>
</dbReference>
<feature type="domain" description="RRM" evidence="9">
    <location>
        <begin position="26"/>
        <end position="100"/>
    </location>
</feature>
<dbReference type="PROSITE" id="PS50084">
    <property type="entry name" value="KH_TYPE_1"/>
    <property type="match status" value="5"/>
</dbReference>
<dbReference type="InterPro" id="IPR001202">
    <property type="entry name" value="WW_dom"/>
</dbReference>
<feature type="domain" description="WW" evidence="8">
    <location>
        <begin position="1122"/>
        <end position="1154"/>
    </location>
</feature>
<organism evidence="10">
    <name type="scientific">Pyrodinium bahamense</name>
    <dbReference type="NCBI Taxonomy" id="73915"/>
    <lineage>
        <taxon>Eukaryota</taxon>
        <taxon>Sar</taxon>
        <taxon>Alveolata</taxon>
        <taxon>Dinophyceae</taxon>
        <taxon>Gonyaulacales</taxon>
        <taxon>Pyrocystaceae</taxon>
        <taxon>Pyrodinium</taxon>
    </lineage>
</organism>
<evidence type="ECO:0000256" key="3">
    <source>
        <dbReference type="ARBA" id="ARBA00022737"/>
    </source>
</evidence>
<feature type="compositionally biased region" description="Low complexity" evidence="7">
    <location>
        <begin position="889"/>
        <end position="903"/>
    </location>
</feature>
<feature type="region of interest" description="Disordered" evidence="7">
    <location>
        <begin position="501"/>
        <end position="520"/>
    </location>
</feature>
<evidence type="ECO:0000256" key="1">
    <source>
        <dbReference type="ARBA" id="ARBA00009094"/>
    </source>
</evidence>
<accession>A0A7R9ZXJ7</accession>
<feature type="region of interest" description="Disordered" evidence="7">
    <location>
        <begin position="955"/>
        <end position="979"/>
    </location>
</feature>
<feature type="region of interest" description="Disordered" evidence="7">
    <location>
        <begin position="550"/>
        <end position="570"/>
    </location>
</feature>
<dbReference type="GO" id="GO:0006417">
    <property type="term" value="P:regulation of translation"/>
    <property type="evidence" value="ECO:0007669"/>
    <property type="project" value="UniProtKB-KW"/>
</dbReference>
<dbReference type="Pfam" id="PF00013">
    <property type="entry name" value="KH_1"/>
    <property type="match status" value="4"/>
</dbReference>
<dbReference type="InterPro" id="IPR004088">
    <property type="entry name" value="KH_dom_type_1"/>
</dbReference>
<feature type="domain" description="RRM" evidence="9">
    <location>
        <begin position="136"/>
        <end position="212"/>
    </location>
</feature>
<feature type="region of interest" description="Disordered" evidence="7">
    <location>
        <begin position="1198"/>
        <end position="1220"/>
    </location>
</feature>
<evidence type="ECO:0000256" key="6">
    <source>
        <dbReference type="PROSITE-ProRule" id="PRU00176"/>
    </source>
</evidence>
<dbReference type="SMART" id="SM00322">
    <property type="entry name" value="KH"/>
    <property type="match status" value="5"/>
</dbReference>
<dbReference type="EMBL" id="HBEG01004474">
    <property type="protein sequence ID" value="CAD8346918.1"/>
    <property type="molecule type" value="Transcribed_RNA"/>
</dbReference>
<keyword evidence="4" id="KW-0509">mRNA transport</keyword>
<dbReference type="CDD" id="cd00590">
    <property type="entry name" value="RRM_SF"/>
    <property type="match status" value="3"/>
</dbReference>
<dbReference type="CDD" id="cd00105">
    <property type="entry name" value="KH-I"/>
    <property type="match status" value="3"/>
</dbReference>
<feature type="compositionally biased region" description="Gly residues" evidence="7">
    <location>
        <begin position="876"/>
        <end position="888"/>
    </location>
</feature>
<keyword evidence="5" id="KW-0810">Translation regulation</keyword>
<comment type="similarity">
    <text evidence="1">Belongs to the RRM IMP/VICKZ family.</text>
</comment>
<dbReference type="InterPro" id="IPR035979">
    <property type="entry name" value="RBD_domain_sf"/>
</dbReference>
<dbReference type="SMART" id="SM00360">
    <property type="entry name" value="RRM"/>
    <property type="match status" value="3"/>
</dbReference>
<dbReference type="InterPro" id="IPR012677">
    <property type="entry name" value="Nucleotide-bd_a/b_plait_sf"/>
</dbReference>
<feature type="compositionally biased region" description="Acidic residues" evidence="7">
    <location>
        <begin position="859"/>
        <end position="875"/>
    </location>
</feature>
<dbReference type="InterPro" id="IPR004087">
    <property type="entry name" value="KH_dom"/>
</dbReference>
<feature type="compositionally biased region" description="Basic residues" evidence="7">
    <location>
        <begin position="1052"/>
        <end position="1064"/>
    </location>
</feature>
<evidence type="ECO:0000259" key="8">
    <source>
        <dbReference type="PROSITE" id="PS50020"/>
    </source>
</evidence>
<dbReference type="AlphaFoldDB" id="A0A7R9ZXJ7"/>
<dbReference type="Gene3D" id="3.30.70.330">
    <property type="match status" value="3"/>
</dbReference>
<dbReference type="SUPFAM" id="SSF54928">
    <property type="entry name" value="RNA-binding domain, RBD"/>
    <property type="match status" value="2"/>
</dbReference>
<feature type="region of interest" description="Disordered" evidence="7">
    <location>
        <begin position="1145"/>
        <end position="1181"/>
    </location>
</feature>
<dbReference type="InterPro" id="IPR000504">
    <property type="entry name" value="RRM_dom"/>
</dbReference>
<keyword evidence="6" id="KW-0694">RNA-binding</keyword>
<evidence type="ECO:0000256" key="7">
    <source>
        <dbReference type="SAM" id="MobiDB-lite"/>
    </source>
</evidence>
<dbReference type="SUPFAM" id="SSF54791">
    <property type="entry name" value="Eukaryotic type KH-domain (KH-domain type I)"/>
    <property type="match status" value="4"/>
</dbReference>
<dbReference type="GO" id="GO:0051028">
    <property type="term" value="P:mRNA transport"/>
    <property type="evidence" value="ECO:0007669"/>
    <property type="project" value="UniProtKB-KW"/>
</dbReference>
<keyword evidence="2" id="KW-0813">Transport</keyword>
<dbReference type="Pfam" id="PF00076">
    <property type="entry name" value="RRM_1"/>
    <property type="match status" value="3"/>
</dbReference>
<protein>
    <submittedName>
        <fullName evidence="10">Uncharacterized protein</fullName>
    </submittedName>
</protein>
<feature type="compositionally biased region" description="Pro residues" evidence="7">
    <location>
        <begin position="1150"/>
        <end position="1177"/>
    </location>
</feature>
<evidence type="ECO:0000256" key="4">
    <source>
        <dbReference type="ARBA" id="ARBA00022816"/>
    </source>
</evidence>
<feature type="region of interest" description="Disordered" evidence="7">
    <location>
        <begin position="1019"/>
        <end position="1128"/>
    </location>
</feature>
<dbReference type="GO" id="GO:0003723">
    <property type="term" value="F:RNA binding"/>
    <property type="evidence" value="ECO:0007669"/>
    <property type="project" value="UniProtKB-UniRule"/>
</dbReference>
<gene>
    <name evidence="10" type="ORF">PBAH0796_LOCUS2656</name>
</gene>
<sequence length="1220" mass="129297">MAASAAGGEDEGAGAAAWASEGTADFELLVSGIPEGLTEEDLRDLFDIHGSTASVRVASGPGGRFGLVCYEEQESMLAAIEHMDGHPLLDAKLQVRRRKAGEAPWELGKAAARGSVARVPLQAAGGGEGAAGVTGCDLVIFHLPDHYSSQDLTQLCELHGRVVSASVSKERGPLRTYGVVRFTDRVSASMAMASLQGQRVDSSRLRVEVKLNGFEQQLCRALGEVPAAAPPAAAAATRSGGGTAAAIRSAVATPDSGMAPNAAPWQQERIEVPKKMVRVLIGKDGQTIKHLCRESRAQIEVSRAAGEFEAERAVYLAGPPEAVAKAKRLIQATLRSARDVRPGDPNAEVVRVSEAVSRTLLGAGGETITGVRKESGARIETVKDESNPDFRFIIIAGPDECVEYAREQVLEIVAAAEAGGGGRVERAAGPGAFPIHTDRVEVPDECVGRVIGRGGEMINKICRDTGAKISSRKGTGARTLLLSGSEKEVEEAKRLIEETIRERQGRGRAGHRDSEQQSSSRVVRIPDNLVGAFIGKGGDHIHRLSQATGCRISVPPSGMTGSEGGERKVDLSGSPEAIEKAQEAVDEFLVRGAWDMHGEADNLGDGGLVSEKIYVDEVALPRRPDLWQDQEDGMPHDVEIFVKGLPTTCREHELWSHLCSLGARDVQEILLLKRAGKSKGAAYVLFRYHESALLARSKLHGAPAASLTPESFKDKAGQTDGTSGDGRLTAWFSESERCIKGRHGVYGSDIVGLLLGSKGSNIQQLRDETGLRKVIMTGAHMRSYGQVDEDPRLHLVVRYERGEEDRAARAYEAWAGLLERLHVELAEKRDGAFFQLLGAKPSAKEDEEAGAEGSGEGAPVDEEDLGLEGGEEESDGGPGGGEEAGAGTGKEAPGAGEGAAGAAAAAAWAGEEGRAAGAAEEEPGAMRLAAVVRARGGGEERRHEAIAGEYEEFGEHQGRPVYRKAQASGEAASEDPTTGPEVYIYYLDPDAGDEAPVASWWFGSAIGGDEVWAKCLSEASAPPEGGWELTNDSDEGLELSLVPASQVASVHSGRKRRRRVRRRSGHEEERQDRPRHHHRHERPSVPGSEQPALARPQPPSDWRAGYRYPPGSLGPPLPAPHVGPPPPWVAVPYGAAVYYVNQETGERSWHPPPAGAWPTAQPRPAPGPPPPPPPPPLAGTAQACLVGEAAGGPQDVTVVDVSQRSPGVPRQTLPGTARQL</sequence>
<dbReference type="PANTHER" id="PTHR10288">
    <property type="entry name" value="KH DOMAIN CONTAINING RNA BINDING PROTEIN"/>
    <property type="match status" value="1"/>
</dbReference>